<dbReference type="SUPFAM" id="SSF52540">
    <property type="entry name" value="P-loop containing nucleoside triphosphate hydrolases"/>
    <property type="match status" value="1"/>
</dbReference>
<keyword evidence="10" id="KW-1185">Reference proteome</keyword>
<organism evidence="9 10">
    <name type="scientific">Tegillarca granosa</name>
    <name type="common">Malaysian cockle</name>
    <name type="synonym">Anadara granosa</name>
    <dbReference type="NCBI Taxonomy" id="220873"/>
    <lineage>
        <taxon>Eukaryota</taxon>
        <taxon>Metazoa</taxon>
        <taxon>Spiralia</taxon>
        <taxon>Lophotrochozoa</taxon>
        <taxon>Mollusca</taxon>
        <taxon>Bivalvia</taxon>
        <taxon>Autobranchia</taxon>
        <taxon>Pteriomorphia</taxon>
        <taxon>Arcoida</taxon>
        <taxon>Arcoidea</taxon>
        <taxon>Arcidae</taxon>
        <taxon>Tegillarca</taxon>
    </lineage>
</organism>
<evidence type="ECO:0000256" key="3">
    <source>
        <dbReference type="ARBA" id="ARBA00023235"/>
    </source>
</evidence>
<dbReference type="InterPro" id="IPR036388">
    <property type="entry name" value="WH-like_DNA-bd_sf"/>
</dbReference>
<dbReference type="Gene3D" id="3.40.50.300">
    <property type="entry name" value="P-loop containing nucleotide triphosphate hydrolases"/>
    <property type="match status" value="1"/>
</dbReference>
<gene>
    <name evidence="9" type="ORF">KUTeg_022753</name>
</gene>
<sequence>MGIDKPDVRFVIHHSLSKSMENLYQESGRAGRDDKVSHCILYYRFADVFRQSTMVFTEQTGLDNLYGIMEYCTDMKKCRRSIIARHFGEVWDKAQCNAMCDHCDSTPVPKERKDVTKVCLNMLQIIEQADNDDSRVTAQKLIDSLQGKGPQALRVPGMDNVVMARDKLERILAQMLILGVVQEYFHFTPYNTISYIVKGPKAKLMKSGKVKVDMDFPIKVSASLNTSKTQTSVCTNDDWLTSSKPSTSSATPAKLTTSKSAPSGATPTKLTTSSSVNKNGKDTSSVVKSGDKKLKKSVSSSAVKSVQNPSTSTNSKNSANVELNSSESQKKVKSDNTAPQLVIINKNNSHFTNHVGTKVHSENMKCKNKSDIKKSGVKKRKPIIFDSDSDELDFDDDMKICFKPPIKKSKCKEKSVTSKQNGTVSQISDDDDDNVEYGSLELDSSIFDKDFESEAETSCTSLAINQKPIMIDSDSDSDVVIT</sequence>
<reference evidence="9 10" key="1">
    <citation type="submission" date="2022-12" db="EMBL/GenBank/DDBJ databases">
        <title>Chromosome-level genome of Tegillarca granosa.</title>
        <authorList>
            <person name="Kim J."/>
        </authorList>
    </citation>
    <scope>NUCLEOTIDE SEQUENCE [LARGE SCALE GENOMIC DNA]</scope>
    <source>
        <strain evidence="9">Teg-2019</strain>
        <tissue evidence="9">Adductor muscle</tissue>
    </source>
</reference>
<dbReference type="Gene3D" id="1.10.10.10">
    <property type="entry name" value="Winged helix-like DNA-binding domain superfamily/Winged helix DNA-binding domain"/>
    <property type="match status" value="1"/>
</dbReference>
<evidence type="ECO:0000256" key="2">
    <source>
        <dbReference type="ARBA" id="ARBA00023125"/>
    </source>
</evidence>
<dbReference type="EMBL" id="JARBDR010000921">
    <property type="protein sequence ID" value="KAJ8298693.1"/>
    <property type="molecule type" value="Genomic_DNA"/>
</dbReference>
<comment type="catalytic activity">
    <reaction evidence="4">
        <text>Couples ATP hydrolysis with the unwinding of duplex DNA by translocating in the 3'-5' direction.</text>
        <dbReference type="EC" id="5.6.2.4"/>
    </reaction>
</comment>
<feature type="domain" description="Helicase C-terminal" evidence="8">
    <location>
        <begin position="1"/>
        <end position="76"/>
    </location>
</feature>
<name>A0ABQ9E5Y2_TEGGR</name>
<dbReference type="Pfam" id="PF09382">
    <property type="entry name" value="RQC"/>
    <property type="match status" value="1"/>
</dbReference>
<dbReference type="Pfam" id="PF16124">
    <property type="entry name" value="RecQ_Zn_bind"/>
    <property type="match status" value="1"/>
</dbReference>
<dbReference type="PROSITE" id="PS51194">
    <property type="entry name" value="HELICASE_CTER"/>
    <property type="match status" value="1"/>
</dbReference>
<dbReference type="InterPro" id="IPR032284">
    <property type="entry name" value="RecQ_Zn-bd"/>
</dbReference>
<evidence type="ECO:0000256" key="4">
    <source>
        <dbReference type="ARBA" id="ARBA00034617"/>
    </source>
</evidence>
<feature type="compositionally biased region" description="Polar residues" evidence="7">
    <location>
        <begin position="307"/>
        <end position="327"/>
    </location>
</feature>
<feature type="region of interest" description="Disordered" evidence="7">
    <location>
        <begin position="235"/>
        <end position="338"/>
    </location>
</feature>
<proteinExistence type="inferred from homology"/>
<dbReference type="EC" id="5.6.2.4" evidence="5"/>
<evidence type="ECO:0000313" key="9">
    <source>
        <dbReference type="EMBL" id="KAJ8298693.1"/>
    </source>
</evidence>
<dbReference type="Proteomes" id="UP001217089">
    <property type="component" value="Unassembled WGS sequence"/>
</dbReference>
<keyword evidence="2" id="KW-0238">DNA-binding</keyword>
<keyword evidence="3" id="KW-0413">Isomerase</keyword>
<evidence type="ECO:0000256" key="6">
    <source>
        <dbReference type="ARBA" id="ARBA00044566"/>
    </source>
</evidence>
<accession>A0ABQ9E5Y2</accession>
<dbReference type="PANTHER" id="PTHR13710:SF105">
    <property type="entry name" value="ATP-DEPENDENT DNA HELICASE Q1"/>
    <property type="match status" value="1"/>
</dbReference>
<feature type="compositionally biased region" description="Polar residues" evidence="7">
    <location>
        <begin position="417"/>
        <end position="427"/>
    </location>
</feature>
<feature type="compositionally biased region" description="Low complexity" evidence="7">
    <location>
        <begin position="241"/>
        <end position="254"/>
    </location>
</feature>
<feature type="compositionally biased region" description="Polar residues" evidence="7">
    <location>
        <begin position="255"/>
        <end position="278"/>
    </location>
</feature>
<comment type="similarity">
    <text evidence="1">Belongs to the helicase family. RecQ subfamily.</text>
</comment>
<evidence type="ECO:0000256" key="1">
    <source>
        <dbReference type="ARBA" id="ARBA00005446"/>
    </source>
</evidence>
<evidence type="ECO:0000256" key="5">
    <source>
        <dbReference type="ARBA" id="ARBA00034808"/>
    </source>
</evidence>
<dbReference type="PANTHER" id="PTHR13710">
    <property type="entry name" value="DNA HELICASE RECQ FAMILY MEMBER"/>
    <property type="match status" value="1"/>
</dbReference>
<feature type="region of interest" description="Disordered" evidence="7">
    <location>
        <begin position="415"/>
        <end position="434"/>
    </location>
</feature>
<feature type="compositionally biased region" description="Low complexity" evidence="7">
    <location>
        <begin position="297"/>
        <end position="306"/>
    </location>
</feature>
<comment type="caution">
    <text evidence="9">The sequence shown here is derived from an EMBL/GenBank/DDBJ whole genome shotgun (WGS) entry which is preliminary data.</text>
</comment>
<dbReference type="InterPro" id="IPR027417">
    <property type="entry name" value="P-loop_NTPase"/>
</dbReference>
<evidence type="ECO:0000313" key="10">
    <source>
        <dbReference type="Proteomes" id="UP001217089"/>
    </source>
</evidence>
<dbReference type="InterPro" id="IPR018982">
    <property type="entry name" value="RQC_domain"/>
</dbReference>
<dbReference type="InterPro" id="IPR001650">
    <property type="entry name" value="Helicase_C-like"/>
</dbReference>
<evidence type="ECO:0000256" key="7">
    <source>
        <dbReference type="SAM" id="MobiDB-lite"/>
    </source>
</evidence>
<evidence type="ECO:0000259" key="8">
    <source>
        <dbReference type="PROSITE" id="PS51194"/>
    </source>
</evidence>
<protein>
    <recommendedName>
        <fullName evidence="5">DNA 3'-5' helicase</fullName>
        <ecNumber evidence="5">5.6.2.4</ecNumber>
    </recommendedName>
    <alternativeName>
        <fullName evidence="6">DNA 3'-5' helicase Q1</fullName>
    </alternativeName>
</protein>